<name>A0ABU5V4Y5_9GAMM</name>
<keyword evidence="3 6" id="KW-0963">Cytoplasm</keyword>
<protein>
    <recommendedName>
        <fullName evidence="6">Flagellar secretion chaperone FliS</fullName>
    </recommendedName>
</protein>
<gene>
    <name evidence="7" type="primary">fliS</name>
    <name evidence="7" type="ORF">VA603_12740</name>
</gene>
<evidence type="ECO:0000313" key="7">
    <source>
        <dbReference type="EMBL" id="MEA5668409.1"/>
    </source>
</evidence>
<keyword evidence="4 6" id="KW-1005">Bacterial flagellum biogenesis</keyword>
<keyword evidence="7" id="KW-0969">Cilium</keyword>
<organism evidence="7 8">
    <name type="scientific">Stenotrophomonas capsici</name>
    <dbReference type="NCBI Taxonomy" id="3110230"/>
    <lineage>
        <taxon>Bacteria</taxon>
        <taxon>Pseudomonadati</taxon>
        <taxon>Pseudomonadota</taxon>
        <taxon>Gammaproteobacteria</taxon>
        <taxon>Lysobacterales</taxon>
        <taxon>Lysobacteraceae</taxon>
        <taxon>Stenotrophomonas</taxon>
    </lineage>
</organism>
<evidence type="ECO:0000256" key="3">
    <source>
        <dbReference type="ARBA" id="ARBA00022490"/>
    </source>
</evidence>
<evidence type="ECO:0000313" key="8">
    <source>
        <dbReference type="Proteomes" id="UP001301653"/>
    </source>
</evidence>
<evidence type="ECO:0000256" key="4">
    <source>
        <dbReference type="ARBA" id="ARBA00022795"/>
    </source>
</evidence>
<dbReference type="InterPro" id="IPR036584">
    <property type="entry name" value="FliS_sf"/>
</dbReference>
<comment type="similarity">
    <text evidence="2 6">Belongs to the FliS family.</text>
</comment>
<evidence type="ECO:0000256" key="6">
    <source>
        <dbReference type="PIRNR" id="PIRNR039090"/>
    </source>
</evidence>
<evidence type="ECO:0000256" key="2">
    <source>
        <dbReference type="ARBA" id="ARBA00008787"/>
    </source>
</evidence>
<evidence type="ECO:0000256" key="5">
    <source>
        <dbReference type="ARBA" id="ARBA00023186"/>
    </source>
</evidence>
<keyword evidence="7" id="KW-0966">Cell projection</keyword>
<comment type="caution">
    <text evidence="7">The sequence shown here is derived from an EMBL/GenBank/DDBJ whole genome shotgun (WGS) entry which is preliminary data.</text>
</comment>
<dbReference type="PANTHER" id="PTHR34773:SF1">
    <property type="entry name" value="FLAGELLAR SECRETION CHAPERONE FLIS"/>
    <property type="match status" value="1"/>
</dbReference>
<sequence>MYGANRHYAEQYRKVGVTSRVVDADPHRLVALLLEGAGERIRRAEACLANGDQALKGKAIGEACAIIGHLNGSLDHEAGGEIAGNLSALYDYVMQRLTEANLNNDAVPLQESLSLIGEIESAWNAIPQEQRTLPTAHGA</sequence>
<dbReference type="Gene3D" id="1.20.120.340">
    <property type="entry name" value="Flagellar protein FliS"/>
    <property type="match status" value="1"/>
</dbReference>
<dbReference type="Pfam" id="PF02561">
    <property type="entry name" value="FliS"/>
    <property type="match status" value="1"/>
</dbReference>
<dbReference type="SUPFAM" id="SSF101116">
    <property type="entry name" value="Flagellar export chaperone FliS"/>
    <property type="match status" value="1"/>
</dbReference>
<keyword evidence="7" id="KW-0282">Flagellum</keyword>
<reference evidence="7 8" key="1">
    <citation type="submission" date="2023-12" db="EMBL/GenBank/DDBJ databases">
        <title>Stenotrophomonas guangdongensis sp. nov., isolated from wilted pepper plants (Capsicum annuum).</title>
        <authorList>
            <person name="Qiu M."/>
            <person name="Li Y."/>
            <person name="Liu Q."/>
            <person name="Zhang X."/>
            <person name="Huang Y."/>
            <person name="Guo R."/>
            <person name="Hu M."/>
            <person name="Zhou J."/>
            <person name="Zhou X."/>
        </authorList>
    </citation>
    <scope>NUCLEOTIDE SEQUENCE [LARGE SCALE GENOMIC DNA]</scope>
    <source>
        <strain evidence="7 8">MH1</strain>
    </source>
</reference>
<dbReference type="PIRSF" id="PIRSF039090">
    <property type="entry name" value="Flis"/>
    <property type="match status" value="1"/>
</dbReference>
<keyword evidence="8" id="KW-1185">Reference proteome</keyword>
<dbReference type="InterPro" id="IPR003713">
    <property type="entry name" value="FliS"/>
</dbReference>
<evidence type="ECO:0000256" key="1">
    <source>
        <dbReference type="ARBA" id="ARBA00004514"/>
    </source>
</evidence>
<dbReference type="Proteomes" id="UP001301653">
    <property type="component" value="Unassembled WGS sequence"/>
</dbReference>
<comment type="subcellular location">
    <subcellularLocation>
        <location evidence="1 6">Cytoplasm</location>
        <location evidence="1 6">Cytosol</location>
    </subcellularLocation>
</comment>
<dbReference type="NCBIfam" id="TIGR00208">
    <property type="entry name" value="fliS"/>
    <property type="match status" value="1"/>
</dbReference>
<dbReference type="RefSeq" id="WP_323439068.1">
    <property type="nucleotide sequence ID" value="NZ_JAYFUH010000248.1"/>
</dbReference>
<dbReference type="EMBL" id="JAYFUH010000248">
    <property type="protein sequence ID" value="MEA5668409.1"/>
    <property type="molecule type" value="Genomic_DNA"/>
</dbReference>
<dbReference type="PANTHER" id="PTHR34773">
    <property type="entry name" value="FLAGELLAR SECRETION CHAPERONE FLIS"/>
    <property type="match status" value="1"/>
</dbReference>
<accession>A0ABU5V4Y5</accession>
<dbReference type="CDD" id="cd16098">
    <property type="entry name" value="FliS"/>
    <property type="match status" value="1"/>
</dbReference>
<proteinExistence type="inferred from homology"/>
<keyword evidence="5" id="KW-0143">Chaperone</keyword>